<dbReference type="AlphaFoldDB" id="A0AA42CHN7"/>
<dbReference type="Gene3D" id="2.40.30.170">
    <property type="match status" value="1"/>
</dbReference>
<keyword evidence="5 6" id="KW-0175">Coiled coil</keyword>
<evidence type="ECO:0000256" key="6">
    <source>
        <dbReference type="SAM" id="Coils"/>
    </source>
</evidence>
<evidence type="ECO:0000256" key="5">
    <source>
        <dbReference type="ARBA" id="ARBA00023054"/>
    </source>
</evidence>
<evidence type="ECO:0000256" key="2">
    <source>
        <dbReference type="ARBA" id="ARBA00010602"/>
    </source>
</evidence>
<dbReference type="GO" id="GO:0042597">
    <property type="term" value="C:periplasmic space"/>
    <property type="evidence" value="ECO:0007669"/>
    <property type="project" value="UniProtKB-SubCell"/>
</dbReference>
<evidence type="ECO:0000313" key="9">
    <source>
        <dbReference type="EMBL" id="MCW3475070.1"/>
    </source>
</evidence>
<feature type="domain" description="CusB-like beta-barrel" evidence="8">
    <location>
        <begin position="244"/>
        <end position="327"/>
    </location>
</feature>
<dbReference type="InterPro" id="IPR059052">
    <property type="entry name" value="HH_YbhG-like"/>
</dbReference>
<comment type="caution">
    <text evidence="9">The sequence shown here is derived from an EMBL/GenBank/DDBJ whole genome shotgun (WGS) entry which is preliminary data.</text>
</comment>
<accession>A0AA42CHN7</accession>
<evidence type="ECO:0000313" key="10">
    <source>
        <dbReference type="Proteomes" id="UP001165679"/>
    </source>
</evidence>
<gene>
    <name evidence="9" type="ORF">OL599_10855</name>
</gene>
<comment type="subcellular location">
    <subcellularLocation>
        <location evidence="1">Periplasm</location>
    </subcellularLocation>
</comment>
<reference evidence="9" key="2">
    <citation type="submission" date="2022-10" db="EMBL/GenBank/DDBJ databases">
        <authorList>
            <person name="Trinh H.N."/>
        </authorList>
    </citation>
    <scope>NUCLEOTIDE SEQUENCE</scope>
    <source>
        <strain evidence="9">RN2-1</strain>
    </source>
</reference>
<evidence type="ECO:0000256" key="4">
    <source>
        <dbReference type="ARBA" id="ARBA00022764"/>
    </source>
</evidence>
<organism evidence="9 10">
    <name type="scientific">Limobrevibacterium gyesilva</name>
    <dbReference type="NCBI Taxonomy" id="2991712"/>
    <lineage>
        <taxon>Bacteria</taxon>
        <taxon>Pseudomonadati</taxon>
        <taxon>Pseudomonadota</taxon>
        <taxon>Alphaproteobacteria</taxon>
        <taxon>Acetobacterales</taxon>
        <taxon>Acetobacteraceae</taxon>
        <taxon>Limobrevibacterium</taxon>
    </lineage>
</organism>
<name>A0AA42CHN7_9PROT</name>
<evidence type="ECO:0000256" key="1">
    <source>
        <dbReference type="ARBA" id="ARBA00004418"/>
    </source>
</evidence>
<reference evidence="9" key="1">
    <citation type="submission" date="2022-09" db="EMBL/GenBank/DDBJ databases">
        <title>Rhodovastum sp. nov. RN2-1 isolated from soil in Seongnam, South Korea.</title>
        <authorList>
            <person name="Le N.T."/>
        </authorList>
    </citation>
    <scope>NUCLEOTIDE SEQUENCE</scope>
    <source>
        <strain evidence="9">RN2-1</strain>
    </source>
</reference>
<evidence type="ECO:0000256" key="3">
    <source>
        <dbReference type="ARBA" id="ARBA00022729"/>
    </source>
</evidence>
<feature type="domain" description="YbhG-like alpha-helical hairpin" evidence="7">
    <location>
        <begin position="79"/>
        <end position="205"/>
    </location>
</feature>
<feature type="coiled-coil region" evidence="6">
    <location>
        <begin position="114"/>
        <end position="141"/>
    </location>
</feature>
<dbReference type="EMBL" id="JAPDNT010000006">
    <property type="protein sequence ID" value="MCW3475070.1"/>
    <property type="molecule type" value="Genomic_DNA"/>
</dbReference>
<dbReference type="Gene3D" id="1.10.287.470">
    <property type="entry name" value="Helix hairpin bin"/>
    <property type="match status" value="1"/>
</dbReference>
<evidence type="ECO:0000259" key="8">
    <source>
        <dbReference type="Pfam" id="PF25954"/>
    </source>
</evidence>
<keyword evidence="4" id="KW-0574">Periplasm</keyword>
<keyword evidence="10" id="KW-1185">Reference proteome</keyword>
<dbReference type="Pfam" id="PF25881">
    <property type="entry name" value="HH_YBHG"/>
    <property type="match status" value="1"/>
</dbReference>
<dbReference type="Pfam" id="PF25954">
    <property type="entry name" value="Beta-barrel_RND_2"/>
    <property type="match status" value="1"/>
</dbReference>
<proteinExistence type="inferred from homology"/>
<dbReference type="RefSeq" id="WP_264713762.1">
    <property type="nucleotide sequence ID" value="NZ_JAPDNT010000006.1"/>
</dbReference>
<evidence type="ECO:0000259" key="7">
    <source>
        <dbReference type="Pfam" id="PF25881"/>
    </source>
</evidence>
<comment type="similarity">
    <text evidence="2">Belongs to the UPF0194 family.</text>
</comment>
<dbReference type="PANTHER" id="PTHR32347:SF29">
    <property type="entry name" value="UPF0194 MEMBRANE PROTEIN YBHG"/>
    <property type="match status" value="1"/>
</dbReference>
<sequence length="330" mass="35027">MASFGTVRRVVLPVVVLAALAGVGVLAVERARSVPSPGTMFGNVEIRQVDLAFQAAGAVQAMARREGDAVRSGELVAELDDATYQQAYALAEARRDAAKAQLDLLLAGTRPEQIDQARANVANAQATLAHAEATFARQEDLVRRDVASRQAYDDARMALDAGRAALAQYKAALAEAVAGPRPQEIEAARAQLRSADSTAKLAAVQLSHTRLTAPTDGVVMTRVIEPGTVVLPGSAVYSIAIAGEVWVRAFAPEPLLGRVAPGTEVRVSSDGGHAWRGRVGYVSPVAEFTPKTVETPELRTQLVYRLRIRIENPDDALRQGMPVTIQLPGG</sequence>
<keyword evidence="3" id="KW-0732">Signal</keyword>
<dbReference type="InterPro" id="IPR058792">
    <property type="entry name" value="Beta-barrel_RND_2"/>
</dbReference>
<dbReference type="SUPFAM" id="SSF111369">
    <property type="entry name" value="HlyD-like secretion proteins"/>
    <property type="match status" value="3"/>
</dbReference>
<dbReference type="PANTHER" id="PTHR32347">
    <property type="entry name" value="EFFLUX SYSTEM COMPONENT YKNX-RELATED"/>
    <property type="match status" value="1"/>
</dbReference>
<dbReference type="InterPro" id="IPR050465">
    <property type="entry name" value="UPF0194_transport"/>
</dbReference>
<dbReference type="Proteomes" id="UP001165679">
    <property type="component" value="Unassembled WGS sequence"/>
</dbReference>
<dbReference type="Gene3D" id="2.40.50.100">
    <property type="match status" value="1"/>
</dbReference>
<protein>
    <submittedName>
        <fullName evidence="9">Efflux RND transporter periplasmic adaptor subunit</fullName>
    </submittedName>
</protein>